<feature type="transmembrane region" description="Helical" evidence="1">
    <location>
        <begin position="12"/>
        <end position="34"/>
    </location>
</feature>
<dbReference type="AlphaFoldDB" id="A0A2U2C4G9"/>
<evidence type="ECO:0000313" key="2">
    <source>
        <dbReference type="EMBL" id="PWE26757.1"/>
    </source>
</evidence>
<dbReference type="GeneID" id="94367213"/>
<name>A0A2U2C4G9_9RHOB</name>
<dbReference type="RefSeq" id="WP_109535142.1">
    <property type="nucleotide sequence ID" value="NZ_CAXPUO010000038.1"/>
</dbReference>
<accession>A0A2U2C4G9</accession>
<keyword evidence="1" id="KW-0472">Membrane</keyword>
<proteinExistence type="predicted"/>
<feature type="transmembrane region" description="Helical" evidence="1">
    <location>
        <begin position="40"/>
        <end position="66"/>
    </location>
</feature>
<keyword evidence="3" id="KW-1185">Reference proteome</keyword>
<organism evidence="2 3">
    <name type="scientific">Pararhodobacter marinus</name>
    <dbReference type="NCBI Taxonomy" id="2184063"/>
    <lineage>
        <taxon>Bacteria</taxon>
        <taxon>Pseudomonadati</taxon>
        <taxon>Pseudomonadota</taxon>
        <taxon>Alphaproteobacteria</taxon>
        <taxon>Rhodobacterales</taxon>
        <taxon>Paracoccaceae</taxon>
        <taxon>Pararhodobacter</taxon>
    </lineage>
</organism>
<keyword evidence="1" id="KW-1133">Transmembrane helix</keyword>
<dbReference type="EMBL" id="QEYD01000016">
    <property type="protein sequence ID" value="PWE26757.1"/>
    <property type="molecule type" value="Genomic_DNA"/>
</dbReference>
<keyword evidence="1" id="KW-0812">Transmembrane</keyword>
<gene>
    <name evidence="2" type="ORF">C4N9_20170</name>
</gene>
<protein>
    <submittedName>
        <fullName evidence="2">Uncharacterized protein</fullName>
    </submittedName>
</protein>
<evidence type="ECO:0000256" key="1">
    <source>
        <dbReference type="SAM" id="Phobius"/>
    </source>
</evidence>
<sequence>MRDFFINMLEKLINVLVVILLLGVLVAAGAMFMLPPQSGVPSALVAVGVLIGGLLYVTLIAGFMYLGLGIYQNTKRTADLLAQR</sequence>
<comment type="caution">
    <text evidence="2">The sequence shown here is derived from an EMBL/GenBank/DDBJ whole genome shotgun (WGS) entry which is preliminary data.</text>
</comment>
<reference evidence="2 3" key="1">
    <citation type="submission" date="2018-05" db="EMBL/GenBank/DDBJ databases">
        <title>Pararhodobacter marina sp. nov., isolated from deep-sea water of the Indian Ocean.</title>
        <authorList>
            <person name="Lai Q.Sr."/>
            <person name="Liu X."/>
            <person name="Shao Z."/>
        </authorList>
    </citation>
    <scope>NUCLEOTIDE SEQUENCE [LARGE SCALE GENOMIC DNA]</scope>
    <source>
        <strain evidence="2 3">CIC4N-9</strain>
    </source>
</reference>
<dbReference type="Proteomes" id="UP000244940">
    <property type="component" value="Unassembled WGS sequence"/>
</dbReference>
<evidence type="ECO:0000313" key="3">
    <source>
        <dbReference type="Proteomes" id="UP000244940"/>
    </source>
</evidence>